<evidence type="ECO:0000313" key="1">
    <source>
        <dbReference type="EMBL" id="QHS81443.1"/>
    </source>
</evidence>
<organism evidence="1">
    <name type="scientific">viral metagenome</name>
    <dbReference type="NCBI Taxonomy" id="1070528"/>
    <lineage>
        <taxon>unclassified sequences</taxon>
        <taxon>metagenomes</taxon>
        <taxon>organismal metagenomes</taxon>
    </lineage>
</organism>
<dbReference type="AlphaFoldDB" id="A0A6C0APJ9"/>
<accession>A0A6C0APJ9</accession>
<evidence type="ECO:0008006" key="2">
    <source>
        <dbReference type="Google" id="ProtNLM"/>
    </source>
</evidence>
<proteinExistence type="predicted"/>
<name>A0A6C0APJ9_9ZZZZ</name>
<dbReference type="EMBL" id="MN740758">
    <property type="protein sequence ID" value="QHS81443.1"/>
    <property type="molecule type" value="Genomic_DNA"/>
</dbReference>
<protein>
    <recommendedName>
        <fullName evidence="2">T4 RNA ligase 1-like N-terminal domain-containing protein</fullName>
    </recommendedName>
</protein>
<reference evidence="1" key="1">
    <citation type="journal article" date="2020" name="Nature">
        <title>Giant virus diversity and host interactions through global metagenomics.</title>
        <authorList>
            <person name="Schulz F."/>
            <person name="Roux S."/>
            <person name="Paez-Espino D."/>
            <person name="Jungbluth S."/>
            <person name="Walsh D.A."/>
            <person name="Denef V.J."/>
            <person name="McMahon K.D."/>
            <person name="Konstantinidis K.T."/>
            <person name="Eloe-Fadrosh E.A."/>
            <person name="Kyrpides N.C."/>
            <person name="Woyke T."/>
        </authorList>
    </citation>
    <scope>NUCLEOTIDE SEQUENCE</scope>
    <source>
        <strain evidence="1">GVMAG-S-1101164-72</strain>
    </source>
</reference>
<sequence length="376" mass="42981">MAVPCFKALTDQYTTWDQLKTYLSSSEGGSLRIIECNRDSVYIIRYDKATSQFDVPHVPWFRSVVWNAATNRAVCVAPSKAQEGLPESIEGVQFEQFLEGVMINVFLDLSGSVQIATRSKLDATGTFYSSKSFNDLLNEALSNQGIADLRQLFTDGYTFASLLLQHPEHRIVAKLTEPKVYMIHRGSVTEDGQVLIDQTNSCVLPGPPLLEGVTDVSGIVPYVQGLAEKNGWMWQGLVMKQGLNRWRLRSNAYSMVRMMRGDSPRTDVRFLRIRGKQLMETYLYYYGDEKVEMAHLEQQVRSITQQLYQAYVLSHITHACKFVDLAPHWKTHVFSIHTLYLNTMRSKGHFVRKQDVIDYVNRLPIPRLLHLMKTCV</sequence>